<evidence type="ECO:0000256" key="1">
    <source>
        <dbReference type="SAM" id="MobiDB-lite"/>
    </source>
</evidence>
<accession>A0A3B1B1G4</accession>
<reference evidence="3" key="1">
    <citation type="submission" date="2018-06" db="EMBL/GenBank/DDBJ databases">
        <authorList>
            <person name="Zhirakovskaya E."/>
        </authorList>
    </citation>
    <scope>NUCLEOTIDE SEQUENCE</scope>
</reference>
<feature type="transmembrane region" description="Helical" evidence="2">
    <location>
        <begin position="6"/>
        <end position="30"/>
    </location>
</feature>
<evidence type="ECO:0000256" key="2">
    <source>
        <dbReference type="SAM" id="Phobius"/>
    </source>
</evidence>
<name>A0A3B1B1G4_9ZZZZ</name>
<keyword evidence="2" id="KW-1133">Transmembrane helix</keyword>
<keyword evidence="2" id="KW-0812">Transmembrane</keyword>
<gene>
    <name evidence="3" type="ORF">MNBD_GAMMA25-1161</name>
</gene>
<keyword evidence="2" id="KW-0472">Membrane</keyword>
<sequence>MNDYYSSIFLLISEIGILLILILGTVLVVAKKRKMRDKALAMVLVDKIKNSEPKKRENLLTILKEEYGYDDEKAEEKIEVLIGFEKTVYDNLLKTFLKKDREAITKFDGHLNDLIGSYKTIHAGQGQGDEKNDNQEGETKSSKVTLMREENTDLRVTNAKLKKDLDAAMQTMESMMSEYASMYEGGKKDGEQRMKNEMFKLKQVMEKGADVNEGDATEEVGDLEIELDAVDSDADEKNEK</sequence>
<evidence type="ECO:0000313" key="3">
    <source>
        <dbReference type="EMBL" id="VAX07931.1"/>
    </source>
</evidence>
<organism evidence="3">
    <name type="scientific">hydrothermal vent metagenome</name>
    <dbReference type="NCBI Taxonomy" id="652676"/>
    <lineage>
        <taxon>unclassified sequences</taxon>
        <taxon>metagenomes</taxon>
        <taxon>ecological metagenomes</taxon>
    </lineage>
</organism>
<feature type="compositionally biased region" description="Basic and acidic residues" evidence="1">
    <location>
        <begin position="128"/>
        <end position="143"/>
    </location>
</feature>
<dbReference type="AlphaFoldDB" id="A0A3B1B1G4"/>
<proteinExistence type="predicted"/>
<dbReference type="EMBL" id="UOFY01000021">
    <property type="protein sequence ID" value="VAX07931.1"/>
    <property type="molecule type" value="Genomic_DNA"/>
</dbReference>
<feature type="region of interest" description="Disordered" evidence="1">
    <location>
        <begin position="122"/>
        <end position="143"/>
    </location>
</feature>
<protein>
    <submittedName>
        <fullName evidence="3">Uncharacterized protein</fullName>
    </submittedName>
</protein>